<keyword evidence="1" id="KW-0812">Transmembrane</keyword>
<dbReference type="PANTHER" id="PTHR11161">
    <property type="entry name" value="O-ACYLTRANSFERASE"/>
    <property type="match status" value="1"/>
</dbReference>
<dbReference type="AlphaFoldDB" id="A0A151MWR7"/>
<sequence>MLQRSEKGITLKVTLKYFCHRLIRIQPLHMYSICLLVGLYSVTSWGSLWEISKFQVDNCRQLWWSNLLLLNNFISVTESCNGWTWYLANDFQFYLTTPLVIFLYTRSKHGLIVLGIILLLATFTVTGLLSAFFRLPVASPSDMSVAGLERVIQESQKEDVKTPLTPTLRLLQFIKRFTEQFGLWQSAGSFLHVKKAMEFYLFLGHCLATFITGLVLTVLVEKPFENLKQSLACKLQRTVWL</sequence>
<keyword evidence="1" id="KW-1133">Transmembrane helix</keyword>
<gene>
    <name evidence="2" type="ORF">Y1Q_0009782</name>
</gene>
<protein>
    <submittedName>
        <fullName evidence="2">Uncharacterized protein</fullName>
    </submittedName>
</protein>
<comment type="caution">
    <text evidence="2">The sequence shown here is derived from an EMBL/GenBank/DDBJ whole genome shotgun (WGS) entry which is preliminary data.</text>
</comment>
<feature type="transmembrane region" description="Helical" evidence="1">
    <location>
        <begin position="28"/>
        <end position="48"/>
    </location>
</feature>
<dbReference type="InterPro" id="IPR052728">
    <property type="entry name" value="O2_lipid_transport_reg"/>
</dbReference>
<dbReference type="PANTHER" id="PTHR11161:SF0">
    <property type="entry name" value="O-ACYLTRANSFERASE LIKE PROTEIN"/>
    <property type="match status" value="1"/>
</dbReference>
<evidence type="ECO:0000256" key="1">
    <source>
        <dbReference type="SAM" id="Phobius"/>
    </source>
</evidence>
<keyword evidence="1" id="KW-0472">Membrane</keyword>
<evidence type="ECO:0000313" key="3">
    <source>
        <dbReference type="Proteomes" id="UP000050525"/>
    </source>
</evidence>
<name>A0A151MWR7_ALLMI</name>
<reference evidence="2 3" key="1">
    <citation type="journal article" date="2012" name="Genome Biol.">
        <title>Sequencing three crocodilian genomes to illuminate the evolution of archosaurs and amniotes.</title>
        <authorList>
            <person name="St John J.A."/>
            <person name="Braun E.L."/>
            <person name="Isberg S.R."/>
            <person name="Miles L.G."/>
            <person name="Chong A.Y."/>
            <person name="Gongora J."/>
            <person name="Dalzell P."/>
            <person name="Moran C."/>
            <person name="Bed'hom B."/>
            <person name="Abzhanov A."/>
            <person name="Burgess S.C."/>
            <person name="Cooksey A.M."/>
            <person name="Castoe T.A."/>
            <person name="Crawford N.G."/>
            <person name="Densmore L.D."/>
            <person name="Drew J.C."/>
            <person name="Edwards S.V."/>
            <person name="Faircloth B.C."/>
            <person name="Fujita M.K."/>
            <person name="Greenwold M.J."/>
            <person name="Hoffmann F.G."/>
            <person name="Howard J.M."/>
            <person name="Iguchi T."/>
            <person name="Janes D.E."/>
            <person name="Khan S.Y."/>
            <person name="Kohno S."/>
            <person name="de Koning A.J."/>
            <person name="Lance S.L."/>
            <person name="McCarthy F.M."/>
            <person name="McCormack J.E."/>
            <person name="Merchant M.E."/>
            <person name="Peterson D.G."/>
            <person name="Pollock D.D."/>
            <person name="Pourmand N."/>
            <person name="Raney B.J."/>
            <person name="Roessler K.A."/>
            <person name="Sanford J.R."/>
            <person name="Sawyer R.H."/>
            <person name="Schmidt C.J."/>
            <person name="Triplett E.W."/>
            <person name="Tuberville T.D."/>
            <person name="Venegas-Anaya M."/>
            <person name="Howard J.T."/>
            <person name="Jarvis E.D."/>
            <person name="Guillette L.J.Jr."/>
            <person name="Glenn T.C."/>
            <person name="Green R.E."/>
            <person name="Ray D.A."/>
        </authorList>
    </citation>
    <scope>NUCLEOTIDE SEQUENCE [LARGE SCALE GENOMIC DNA]</scope>
    <source>
        <strain evidence="2">KSC_2009_1</strain>
    </source>
</reference>
<accession>A0A151MWR7</accession>
<dbReference type="Proteomes" id="UP000050525">
    <property type="component" value="Unassembled WGS sequence"/>
</dbReference>
<feature type="transmembrane region" description="Helical" evidence="1">
    <location>
        <begin position="83"/>
        <end position="104"/>
    </location>
</feature>
<proteinExistence type="predicted"/>
<feature type="transmembrane region" description="Helical" evidence="1">
    <location>
        <begin position="199"/>
        <end position="220"/>
    </location>
</feature>
<evidence type="ECO:0000313" key="2">
    <source>
        <dbReference type="EMBL" id="KYO28950.1"/>
    </source>
</evidence>
<dbReference type="STRING" id="8496.A0A151MWR7"/>
<keyword evidence="3" id="KW-1185">Reference proteome</keyword>
<organism evidence="2 3">
    <name type="scientific">Alligator mississippiensis</name>
    <name type="common">American alligator</name>
    <dbReference type="NCBI Taxonomy" id="8496"/>
    <lineage>
        <taxon>Eukaryota</taxon>
        <taxon>Metazoa</taxon>
        <taxon>Chordata</taxon>
        <taxon>Craniata</taxon>
        <taxon>Vertebrata</taxon>
        <taxon>Euteleostomi</taxon>
        <taxon>Archelosauria</taxon>
        <taxon>Archosauria</taxon>
        <taxon>Crocodylia</taxon>
        <taxon>Alligatoridae</taxon>
        <taxon>Alligatorinae</taxon>
        <taxon>Alligator</taxon>
    </lineage>
</organism>
<dbReference type="EMBL" id="AKHW03004724">
    <property type="protein sequence ID" value="KYO28950.1"/>
    <property type="molecule type" value="Genomic_DNA"/>
</dbReference>
<feature type="transmembrane region" description="Helical" evidence="1">
    <location>
        <begin position="111"/>
        <end position="133"/>
    </location>
</feature>